<accession>A0A3M2R9Q6</accession>
<dbReference type="Pfam" id="PF07963">
    <property type="entry name" value="N_methyl"/>
    <property type="match status" value="1"/>
</dbReference>
<keyword evidence="1" id="KW-0472">Membrane</keyword>
<dbReference type="GO" id="GO:0043683">
    <property type="term" value="P:type IV pilus assembly"/>
    <property type="evidence" value="ECO:0007669"/>
    <property type="project" value="InterPro"/>
</dbReference>
<dbReference type="Pfam" id="PF16074">
    <property type="entry name" value="PilW"/>
    <property type="match status" value="1"/>
</dbReference>
<gene>
    <name evidence="2" type="ORF">DOQ08_03133</name>
</gene>
<dbReference type="InterPro" id="IPR032092">
    <property type="entry name" value="PilW"/>
</dbReference>
<feature type="transmembrane region" description="Helical" evidence="1">
    <location>
        <begin position="21"/>
        <end position="44"/>
    </location>
</feature>
<evidence type="ECO:0000256" key="1">
    <source>
        <dbReference type="SAM" id="Phobius"/>
    </source>
</evidence>
<dbReference type="OrthoDB" id="5296662at2"/>
<proteinExistence type="predicted"/>
<dbReference type="Proteomes" id="UP000265903">
    <property type="component" value="Unassembled WGS sequence"/>
</dbReference>
<name>A0A3M2R9Q6_9GAMM</name>
<organism evidence="2 3">
    <name type="scientific">Marinobacter litoralis</name>
    <dbReference type="NCBI Taxonomy" id="187981"/>
    <lineage>
        <taxon>Bacteria</taxon>
        <taxon>Pseudomonadati</taxon>
        <taxon>Pseudomonadota</taxon>
        <taxon>Gammaproteobacteria</taxon>
        <taxon>Pseudomonadales</taxon>
        <taxon>Marinobacteraceae</taxon>
        <taxon>Marinobacter</taxon>
    </lineage>
</organism>
<protein>
    <recommendedName>
        <fullName evidence="4">Type IV pilus assembly protein PilW</fullName>
    </recommendedName>
</protein>
<comment type="caution">
    <text evidence="2">The sequence shown here is derived from an EMBL/GenBank/DDBJ whole genome shotgun (WGS) entry which is preliminary data.</text>
</comment>
<dbReference type="InterPro" id="IPR012902">
    <property type="entry name" value="N_methyl_site"/>
</dbReference>
<dbReference type="EMBL" id="QMDL01000005">
    <property type="protein sequence ID" value="RMJ01854.1"/>
    <property type="molecule type" value="Genomic_DNA"/>
</dbReference>
<dbReference type="AlphaFoldDB" id="A0A3M2R9Q6"/>
<reference evidence="2 3" key="1">
    <citation type="submission" date="2018-08" db="EMBL/GenBank/DDBJ databases">
        <title>Whole Genome Sequence of the Moderate Halophilic Marine Bacterium Marinobacter litoralis Sw-45.</title>
        <authorList>
            <person name="Musa H."/>
        </authorList>
    </citation>
    <scope>NUCLEOTIDE SEQUENCE [LARGE SCALE GENOMIC DNA]</scope>
    <source>
        <strain evidence="2 3">Sw-45</strain>
    </source>
</reference>
<keyword evidence="1" id="KW-0812">Transmembrane</keyword>
<dbReference type="PROSITE" id="PS00409">
    <property type="entry name" value="PROKAR_NTER_METHYL"/>
    <property type="match status" value="1"/>
</dbReference>
<keyword evidence="3" id="KW-1185">Reference proteome</keyword>
<sequence length="340" mass="35630">MMTSKSYSQISVHSRAVAGFTLVELMIALVLGLLVVAGVGSVFLANQNAYRSNVALGEVQEGARTSFEFLAREIRAAGANPCGTANVDSVLNATGDPMLDNNTPIQGWDDATTVAGLPSSGAGQPVAAGAIRLASARNTGLAIDSMDGPQASVKLQNKTTAIDKGDVLMLCDVDKATMFQVTNFNSKETLVHNKGNSEKPGNQTKCLNHPVPQVPAGGSCNTFSPTSYLALPTNYIWYIGANDAGGRSLFRFGRGQSTTSAAAEMVRGVWGMTVRYHEQGGNAFVTAANVGNWENVDAVRFALTVQSGGTQPGAAAGTDNQPLQRVFTSTVALRNRLNVN</sequence>
<keyword evidence="1" id="KW-1133">Transmembrane helix</keyword>
<evidence type="ECO:0008006" key="4">
    <source>
        <dbReference type="Google" id="ProtNLM"/>
    </source>
</evidence>
<evidence type="ECO:0000313" key="2">
    <source>
        <dbReference type="EMBL" id="RMJ01854.1"/>
    </source>
</evidence>
<evidence type="ECO:0000313" key="3">
    <source>
        <dbReference type="Proteomes" id="UP000265903"/>
    </source>
</evidence>